<dbReference type="CDD" id="cd06257">
    <property type="entry name" value="DnaJ"/>
    <property type="match status" value="1"/>
</dbReference>
<gene>
    <name evidence="5" type="ORF">VB695_17960</name>
</gene>
<proteinExistence type="predicted"/>
<dbReference type="InterPro" id="IPR036869">
    <property type="entry name" value="J_dom_sf"/>
</dbReference>
<reference evidence="5 6" key="1">
    <citation type="submission" date="2023-12" db="EMBL/GenBank/DDBJ databases">
        <title>Baltic Sea Cyanobacteria.</title>
        <authorList>
            <person name="Delbaje E."/>
            <person name="Fewer D.P."/>
            <person name="Shishido T.K."/>
        </authorList>
    </citation>
    <scope>NUCLEOTIDE SEQUENCE [LARGE SCALE GENOMIC DNA]</scope>
    <source>
        <strain evidence="5 6">UHCC 0060</strain>
    </source>
</reference>
<organism evidence="5 6">
    <name type="scientific">Nodularia spumigena UHCC 0060</name>
    <dbReference type="NCBI Taxonomy" id="3110300"/>
    <lineage>
        <taxon>Bacteria</taxon>
        <taxon>Bacillati</taxon>
        <taxon>Cyanobacteriota</taxon>
        <taxon>Cyanophyceae</taxon>
        <taxon>Nostocales</taxon>
        <taxon>Nodulariaceae</taxon>
        <taxon>Nodularia</taxon>
    </lineage>
</organism>
<dbReference type="PRINTS" id="PR00625">
    <property type="entry name" value="JDOMAIN"/>
</dbReference>
<keyword evidence="6" id="KW-1185">Reference proteome</keyword>
<evidence type="ECO:0000256" key="3">
    <source>
        <dbReference type="SAM" id="Phobius"/>
    </source>
</evidence>
<keyword evidence="3" id="KW-1133">Transmembrane helix</keyword>
<name>A0ABU5UUG9_NODSP</name>
<keyword evidence="3" id="KW-0472">Membrane</keyword>
<feature type="coiled-coil region" evidence="2">
    <location>
        <begin position="106"/>
        <end position="137"/>
    </location>
</feature>
<comment type="caution">
    <text evidence="5">The sequence shown here is derived from an EMBL/GenBank/DDBJ whole genome shotgun (WGS) entry which is preliminary data.</text>
</comment>
<dbReference type="Gene3D" id="1.10.287.110">
    <property type="entry name" value="DnaJ domain"/>
    <property type="match status" value="1"/>
</dbReference>
<dbReference type="PANTHER" id="PTHR44360">
    <property type="entry name" value="DNAJ HOMOLOG SUBFAMILY B MEMBER 9"/>
    <property type="match status" value="1"/>
</dbReference>
<dbReference type="EMBL" id="JAYGHK010000068">
    <property type="protein sequence ID" value="MEA5609929.1"/>
    <property type="molecule type" value="Genomic_DNA"/>
</dbReference>
<evidence type="ECO:0000259" key="4">
    <source>
        <dbReference type="PROSITE" id="PS50076"/>
    </source>
</evidence>
<dbReference type="Pfam" id="PF00226">
    <property type="entry name" value="DnaJ"/>
    <property type="match status" value="1"/>
</dbReference>
<keyword evidence="3" id="KW-0812">Transmembrane</keyword>
<feature type="transmembrane region" description="Helical" evidence="3">
    <location>
        <begin position="294"/>
        <end position="314"/>
    </location>
</feature>
<dbReference type="Proteomes" id="UP001303285">
    <property type="component" value="Unassembled WGS sequence"/>
</dbReference>
<protein>
    <submittedName>
        <fullName evidence="5">DnaJ domain-containing protein</fullName>
    </submittedName>
</protein>
<dbReference type="PANTHER" id="PTHR44360:SF1">
    <property type="entry name" value="DNAJ HOMOLOG SUBFAMILY B MEMBER 9"/>
    <property type="match status" value="1"/>
</dbReference>
<evidence type="ECO:0000313" key="5">
    <source>
        <dbReference type="EMBL" id="MEA5609929.1"/>
    </source>
</evidence>
<feature type="domain" description="J" evidence="4">
    <location>
        <begin position="6"/>
        <end position="77"/>
    </location>
</feature>
<accession>A0ABU5UUG9</accession>
<feature type="transmembrane region" description="Helical" evidence="3">
    <location>
        <begin position="170"/>
        <end position="195"/>
    </location>
</feature>
<dbReference type="InterPro" id="IPR051948">
    <property type="entry name" value="Hsp70_co-chaperone_J-domain"/>
</dbReference>
<evidence type="ECO:0000256" key="1">
    <source>
        <dbReference type="ARBA" id="ARBA00023186"/>
    </source>
</evidence>
<keyword evidence="2" id="KW-0175">Coiled coil</keyword>
<keyword evidence="1" id="KW-0143">Chaperone</keyword>
<dbReference type="PROSITE" id="PS50076">
    <property type="entry name" value="DNAJ_2"/>
    <property type="match status" value="1"/>
</dbReference>
<sequence length="315" mass="36280">MENKEDYYKILEITPRATFQEIKAAYRLLCQEYHPDKMPPGTPAKARKYVEERFKQLNEAYSTLSDPEKRRQYDLNSYADVVSSQQSTSEVSTVNNFNNVFNPEKMQQVGERLEGLKQKIEAEYQQRQKQIDVAVKNQLYALGYNQEDWEKYTKEKLEGLTFGQKIINSIVYIFIGFLGLPFGLIGLLWSGFWLLMCLGVVVSPTINTRSAEQITTIKHKADADKFDAKKKLENQLNNLNIHQRKRIKFFKSIAIEMLSEDYIASLSDEDQFYLLKAIQERKDAENLSETLKTATQVVVGIGILAAMFGLANLIE</sequence>
<dbReference type="SUPFAM" id="SSF46565">
    <property type="entry name" value="Chaperone J-domain"/>
    <property type="match status" value="1"/>
</dbReference>
<dbReference type="RefSeq" id="WP_323209028.1">
    <property type="nucleotide sequence ID" value="NZ_JAYGHK010000068.1"/>
</dbReference>
<dbReference type="InterPro" id="IPR018253">
    <property type="entry name" value="DnaJ_domain_CS"/>
</dbReference>
<dbReference type="InterPro" id="IPR001623">
    <property type="entry name" value="DnaJ_domain"/>
</dbReference>
<evidence type="ECO:0000256" key="2">
    <source>
        <dbReference type="SAM" id="Coils"/>
    </source>
</evidence>
<dbReference type="PROSITE" id="PS00636">
    <property type="entry name" value="DNAJ_1"/>
    <property type="match status" value="1"/>
</dbReference>
<evidence type="ECO:0000313" key="6">
    <source>
        <dbReference type="Proteomes" id="UP001303285"/>
    </source>
</evidence>
<dbReference type="SMART" id="SM00271">
    <property type="entry name" value="DnaJ"/>
    <property type="match status" value="1"/>
</dbReference>